<keyword evidence="2 4" id="KW-0371">Homeobox</keyword>
<dbReference type="RefSeq" id="XP_070921849.1">
    <property type="nucleotide sequence ID" value="XM_071065748.1"/>
</dbReference>
<feature type="domain" description="Homeobox" evidence="6">
    <location>
        <begin position="296"/>
        <end position="359"/>
    </location>
</feature>
<evidence type="ECO:0000256" key="2">
    <source>
        <dbReference type="ARBA" id="ARBA00023155"/>
    </source>
</evidence>
<dbReference type="Pfam" id="PF05920">
    <property type="entry name" value="Homeobox_KN"/>
    <property type="match status" value="1"/>
</dbReference>
<protein>
    <submittedName>
        <fullName evidence="7">Homeodomain super</fullName>
    </submittedName>
</protein>
<evidence type="ECO:0000313" key="8">
    <source>
        <dbReference type="Proteomes" id="UP001628179"/>
    </source>
</evidence>
<dbReference type="InterPro" id="IPR001356">
    <property type="entry name" value="HD"/>
</dbReference>
<dbReference type="GeneID" id="98181071"/>
<feature type="compositionally biased region" description="Gly residues" evidence="5">
    <location>
        <begin position="265"/>
        <end position="276"/>
    </location>
</feature>
<dbReference type="PROSITE" id="PS50071">
    <property type="entry name" value="HOMEOBOX_2"/>
    <property type="match status" value="1"/>
</dbReference>
<keyword evidence="3 4" id="KW-0539">Nucleus</keyword>
<feature type="compositionally biased region" description="Low complexity" evidence="5">
    <location>
        <begin position="73"/>
        <end position="90"/>
    </location>
</feature>
<organism evidence="7 8">
    <name type="scientific">Madurella fahalii</name>
    <dbReference type="NCBI Taxonomy" id="1157608"/>
    <lineage>
        <taxon>Eukaryota</taxon>
        <taxon>Fungi</taxon>
        <taxon>Dikarya</taxon>
        <taxon>Ascomycota</taxon>
        <taxon>Pezizomycotina</taxon>
        <taxon>Sordariomycetes</taxon>
        <taxon>Sordariomycetidae</taxon>
        <taxon>Sordariales</taxon>
        <taxon>Sordariales incertae sedis</taxon>
        <taxon>Madurella</taxon>
    </lineage>
</organism>
<dbReference type="InterPro" id="IPR009057">
    <property type="entry name" value="Homeodomain-like_sf"/>
</dbReference>
<dbReference type="Proteomes" id="UP001628179">
    <property type="component" value="Unassembled WGS sequence"/>
</dbReference>
<feature type="compositionally biased region" description="Pro residues" evidence="5">
    <location>
        <begin position="233"/>
        <end position="245"/>
    </location>
</feature>
<dbReference type="GO" id="GO:0003677">
    <property type="term" value="F:DNA binding"/>
    <property type="evidence" value="ECO:0007669"/>
    <property type="project" value="UniProtKB-KW"/>
</dbReference>
<feature type="compositionally biased region" description="Low complexity" evidence="5">
    <location>
        <begin position="364"/>
        <end position="380"/>
    </location>
</feature>
<keyword evidence="8" id="KW-1185">Reference proteome</keyword>
<feature type="compositionally biased region" description="Basic residues" evidence="5">
    <location>
        <begin position="222"/>
        <end position="231"/>
    </location>
</feature>
<dbReference type="PANTHER" id="PTHR11850">
    <property type="entry name" value="HOMEOBOX PROTEIN TRANSCRIPTION FACTORS"/>
    <property type="match status" value="1"/>
</dbReference>
<dbReference type="InterPro" id="IPR050224">
    <property type="entry name" value="TALE_homeobox"/>
</dbReference>
<reference evidence="7 8" key="1">
    <citation type="submission" date="2024-09" db="EMBL/GenBank/DDBJ databases">
        <title>Itraconazole resistance in Madurella fahalii resulting from another homologue of gene encoding cytochrome P450 14-alpha sterol demethylase (CYP51).</title>
        <authorList>
            <person name="Yoshioka I."/>
            <person name="Fahal A.H."/>
            <person name="Kaneko S."/>
            <person name="Yaguchi T."/>
        </authorList>
    </citation>
    <scope>NUCLEOTIDE SEQUENCE [LARGE SCALE GENOMIC DNA]</scope>
    <source>
        <strain evidence="7 8">IFM 68171</strain>
    </source>
</reference>
<feature type="DNA-binding region" description="Homeobox" evidence="4">
    <location>
        <begin position="298"/>
        <end position="360"/>
    </location>
</feature>
<evidence type="ECO:0000259" key="6">
    <source>
        <dbReference type="PROSITE" id="PS50071"/>
    </source>
</evidence>
<evidence type="ECO:0000256" key="1">
    <source>
        <dbReference type="ARBA" id="ARBA00023125"/>
    </source>
</evidence>
<accession>A0ABQ0GQW9</accession>
<evidence type="ECO:0000256" key="4">
    <source>
        <dbReference type="PROSITE-ProRule" id="PRU00108"/>
    </source>
</evidence>
<proteinExistence type="predicted"/>
<dbReference type="EMBL" id="BAAFSV010000006">
    <property type="protein sequence ID" value="GAB1320119.1"/>
    <property type="molecule type" value="Genomic_DNA"/>
</dbReference>
<sequence length="447" mass="48731">MAHSPARVTYNGGDSRQFGDGFTERPAESNTPLPSISELGLNFPIRQRDPSARVPAQRAHPPEVYDPGPPSSPAYSYSSRPSQRRCSSFSETVDELRDQVPRVYSSLQRETSPGPRPARSIHNFTQPDHFAQPPPDSTLMGEPLHAEFSNGFTPAYHHQRPSSADYGRDPATMPRAPASWSDGCHSESGYYFAGQPNAGAAHGGPSQHPPSHYRGYPPPHPPSHRSHHHLSFHPPPPPPPPPPPVRSHSFSLGSVQHPEHRIPFSGGGGGSGGGYSSGYPGYMRESGGLEMRAGEARPRRRRGNLPKETTDILRAWFDAHIDHPYPSEETKQQMVRQTRLQINQISNWFINARRRYLPTVKSQRTASAGAPRSRAAADGRLPPIALPPEYDAEQRRHRSYSGSGESAYAEGPLTGSSSATLADPRAPVAASNSLLLPRAKGFGPQSV</sequence>
<evidence type="ECO:0000256" key="3">
    <source>
        <dbReference type="ARBA" id="ARBA00023242"/>
    </source>
</evidence>
<dbReference type="CDD" id="cd00086">
    <property type="entry name" value="homeodomain"/>
    <property type="match status" value="1"/>
</dbReference>
<gene>
    <name evidence="7" type="primary">CUP9</name>
    <name evidence="7" type="ORF">MFIFM68171_10329</name>
</gene>
<evidence type="ECO:0000256" key="5">
    <source>
        <dbReference type="SAM" id="MobiDB-lite"/>
    </source>
</evidence>
<keyword evidence="1 4" id="KW-0238">DNA-binding</keyword>
<evidence type="ECO:0000313" key="7">
    <source>
        <dbReference type="EMBL" id="GAB1320119.1"/>
    </source>
</evidence>
<dbReference type="Gene3D" id="1.10.10.60">
    <property type="entry name" value="Homeodomain-like"/>
    <property type="match status" value="1"/>
</dbReference>
<comment type="caution">
    <text evidence="7">The sequence shown here is derived from an EMBL/GenBank/DDBJ whole genome shotgun (WGS) entry which is preliminary data.</text>
</comment>
<dbReference type="SMART" id="SM00389">
    <property type="entry name" value="HOX"/>
    <property type="match status" value="1"/>
</dbReference>
<feature type="region of interest" description="Disordered" evidence="5">
    <location>
        <begin position="1"/>
        <end position="281"/>
    </location>
</feature>
<dbReference type="SUPFAM" id="SSF46689">
    <property type="entry name" value="Homeodomain-like"/>
    <property type="match status" value="1"/>
</dbReference>
<dbReference type="InterPro" id="IPR008422">
    <property type="entry name" value="KN_HD"/>
</dbReference>
<comment type="subcellular location">
    <subcellularLocation>
        <location evidence="4">Nucleus</location>
    </subcellularLocation>
</comment>
<name>A0ABQ0GQW9_9PEZI</name>
<feature type="region of interest" description="Disordered" evidence="5">
    <location>
        <begin position="360"/>
        <end position="435"/>
    </location>
</feature>